<dbReference type="HOGENOM" id="CLU_690404_0_0_11"/>
<reference evidence="3 4" key="1">
    <citation type="submission" date="2011-05" db="EMBL/GenBank/DDBJ databases">
        <title>Whole genome sequence of Microlunatus phosphovorus NM-1.</title>
        <authorList>
            <person name="Hosoyama A."/>
            <person name="Sasaki K."/>
            <person name="Harada T."/>
            <person name="Igarashi R."/>
            <person name="Kawakoshi A."/>
            <person name="Sasagawa M."/>
            <person name="Fukada J."/>
            <person name="Nakamura S."/>
            <person name="Katano Y."/>
            <person name="Hanada S."/>
            <person name="Kamagata Y."/>
            <person name="Nakamura N."/>
            <person name="Yamazaki S."/>
            <person name="Fujita N."/>
        </authorList>
    </citation>
    <scope>NUCLEOTIDE SEQUENCE [LARGE SCALE GENOMIC DNA]</scope>
    <source>
        <strain evidence="4">ATCC 700054 / DSM 10555 / JCM 9379 / NBRC 101784 / NCIMB 13414 / VKM Ac-1990 / NM-1</strain>
    </source>
</reference>
<evidence type="ECO:0000256" key="1">
    <source>
        <dbReference type="HAMAP-Rule" id="MF_01584"/>
    </source>
</evidence>
<evidence type="ECO:0000313" key="3">
    <source>
        <dbReference type="EMBL" id="BAK33216.1"/>
    </source>
</evidence>
<dbReference type="Gene3D" id="1.10.10.10">
    <property type="entry name" value="Winged helix-like DNA-binding domain superfamily/Winged helix DNA-binding domain"/>
    <property type="match status" value="2"/>
</dbReference>
<proteinExistence type="inferred from homology"/>
<dbReference type="InterPro" id="IPR036390">
    <property type="entry name" value="WH_DNA-bd_sf"/>
</dbReference>
<dbReference type="AlphaFoldDB" id="F5XHS1"/>
<dbReference type="Pfam" id="PF04337">
    <property type="entry name" value="DUF480"/>
    <property type="match status" value="1"/>
</dbReference>
<organism evidence="3 4">
    <name type="scientific">Microlunatus phosphovorus (strain ATCC 700054 / DSM 10555 / JCM 9379 / NBRC 101784 / NCIMB 13414 / VKM Ac-1990 / NM-1)</name>
    <dbReference type="NCBI Taxonomy" id="1032480"/>
    <lineage>
        <taxon>Bacteria</taxon>
        <taxon>Bacillati</taxon>
        <taxon>Actinomycetota</taxon>
        <taxon>Actinomycetes</taxon>
        <taxon>Propionibacteriales</taxon>
        <taxon>Propionibacteriaceae</taxon>
        <taxon>Microlunatus</taxon>
    </lineage>
</organism>
<dbReference type="PANTHER" id="PTHR38768:SF1">
    <property type="entry name" value="UPF0502 PROTEIN YCEH"/>
    <property type="match status" value="1"/>
</dbReference>
<dbReference type="EMBL" id="AP012204">
    <property type="protein sequence ID" value="BAK33216.1"/>
    <property type="molecule type" value="Genomic_DNA"/>
</dbReference>
<dbReference type="InterPro" id="IPR007432">
    <property type="entry name" value="DUF480"/>
</dbReference>
<dbReference type="eggNOG" id="COG2226">
    <property type="taxonomic scope" value="Bacteria"/>
</dbReference>
<dbReference type="PANTHER" id="PTHR38768">
    <property type="entry name" value="UPF0502 PROTEIN YCEH"/>
    <property type="match status" value="1"/>
</dbReference>
<dbReference type="Pfam" id="PF13649">
    <property type="entry name" value="Methyltransf_25"/>
    <property type="match status" value="1"/>
</dbReference>
<dbReference type="Proteomes" id="UP000007947">
    <property type="component" value="Chromosome"/>
</dbReference>
<dbReference type="CDD" id="cd02440">
    <property type="entry name" value="AdoMet_MTases"/>
    <property type="match status" value="1"/>
</dbReference>
<dbReference type="InterPro" id="IPR036388">
    <property type="entry name" value="WH-like_DNA-bd_sf"/>
</dbReference>
<dbReference type="HAMAP" id="MF_01584">
    <property type="entry name" value="UPF0502"/>
    <property type="match status" value="1"/>
</dbReference>
<dbReference type="SUPFAM" id="SSF53335">
    <property type="entry name" value="S-adenosyl-L-methionine-dependent methyltransferases"/>
    <property type="match status" value="1"/>
</dbReference>
<comment type="similarity">
    <text evidence="1">Belongs to the UPF0502 family.</text>
</comment>
<dbReference type="eggNOG" id="COG3132">
    <property type="taxonomic scope" value="Bacteria"/>
</dbReference>
<gene>
    <name evidence="3" type="ordered locus">MLP_02020</name>
</gene>
<evidence type="ECO:0000259" key="2">
    <source>
        <dbReference type="Pfam" id="PF13649"/>
    </source>
</evidence>
<evidence type="ECO:0000313" key="4">
    <source>
        <dbReference type="Proteomes" id="UP000007947"/>
    </source>
</evidence>
<protein>
    <recommendedName>
        <fullName evidence="2">Methyltransferase domain-containing protein</fullName>
    </recommendedName>
</protein>
<feature type="domain" description="Methyltransferase" evidence="2">
    <location>
        <begin position="232"/>
        <end position="327"/>
    </location>
</feature>
<name>F5XHS1_MICPN</name>
<dbReference type="Gene3D" id="3.40.50.150">
    <property type="entry name" value="Vaccinia Virus protein VP39"/>
    <property type="match status" value="1"/>
</dbReference>
<dbReference type="SUPFAM" id="SSF46785">
    <property type="entry name" value="Winged helix' DNA-binding domain"/>
    <property type="match status" value="2"/>
</dbReference>
<accession>F5XHS1</accession>
<dbReference type="KEGG" id="mph:MLP_02020"/>
<keyword evidence="4" id="KW-1185">Reference proteome</keyword>
<dbReference type="InterPro" id="IPR041698">
    <property type="entry name" value="Methyltransf_25"/>
</dbReference>
<dbReference type="InterPro" id="IPR029063">
    <property type="entry name" value="SAM-dependent_MTases_sf"/>
</dbReference>
<sequence>MLDPVEQRVLGALLEKQRTVPDSYPLSLNGLRTACNQSTSRDPVVAYDEATILDALNRLRDRELVRFVKPTGLRVVKYHQRLEEQLGLDAPAAALVSVLMLRGAQTAGELRPRTERLHPFADREAVEGSLRALAAMDPPLVHELERQAGQHDRRWIHLLGAAQVAEAAAPATVVDREGLLAAGPLARDRTVAAEYDRLAEAYAIELGDDLSGKPFDRWLLAELAGNAPGQGLDVGCGPGQVAGYLAELDMEVTGLDLSAGMLEQARELHPDVPFVQGTFMVPPMPRGSDPRDPGWGLVTGWYVFVQLAQSEISKAVVSLAKVLCRGGYLALASHVGDEVLHPGELFGEPTELGFVLHDPEVIIAAAEAAGLVDIEWYIRSPLPHEAPTRRLYLHGRRPS</sequence>
<dbReference type="STRING" id="1032480.MLP_02020"/>